<comment type="subcellular location">
    <subcellularLocation>
        <location evidence="1 11">Cell outer membrane</location>
        <topology evidence="1 11">Multi-pass membrane protein</topology>
    </subcellularLocation>
</comment>
<evidence type="ECO:0000256" key="12">
    <source>
        <dbReference type="RuleBase" id="RU003357"/>
    </source>
</evidence>
<evidence type="ECO:0000259" key="15">
    <source>
        <dbReference type="Pfam" id="PF07715"/>
    </source>
</evidence>
<evidence type="ECO:0000313" key="16">
    <source>
        <dbReference type="EMBL" id="MBM2769231.1"/>
    </source>
</evidence>
<evidence type="ECO:0000256" key="8">
    <source>
        <dbReference type="ARBA" id="ARBA00023077"/>
    </source>
</evidence>
<comment type="similarity">
    <text evidence="11 12">Belongs to the TonB-dependent receptor family.</text>
</comment>
<dbReference type="Pfam" id="PF00593">
    <property type="entry name" value="TonB_dep_Rec_b-barrel"/>
    <property type="match status" value="1"/>
</dbReference>
<name>A0A6P2G599_9BURK</name>
<evidence type="ECO:0000256" key="2">
    <source>
        <dbReference type="ARBA" id="ARBA00022448"/>
    </source>
</evidence>
<gene>
    <name evidence="17" type="ORF">BAN20980_01601</name>
    <name evidence="16" type="ORF">JQK92_22705</name>
</gene>
<feature type="signal peptide" evidence="13">
    <location>
        <begin position="1"/>
        <end position="44"/>
    </location>
</feature>
<evidence type="ECO:0000313" key="17">
    <source>
        <dbReference type="EMBL" id="VVU48902.1"/>
    </source>
</evidence>
<dbReference type="InterPro" id="IPR036942">
    <property type="entry name" value="Beta-barrel_TonB_sf"/>
</dbReference>
<keyword evidence="6" id="KW-0408">Iron</keyword>
<evidence type="ECO:0000256" key="1">
    <source>
        <dbReference type="ARBA" id="ARBA00004571"/>
    </source>
</evidence>
<organism evidence="17 18">
    <name type="scientific">Burkholderia anthina</name>
    <dbReference type="NCBI Taxonomy" id="179879"/>
    <lineage>
        <taxon>Bacteria</taxon>
        <taxon>Pseudomonadati</taxon>
        <taxon>Pseudomonadota</taxon>
        <taxon>Betaproteobacteria</taxon>
        <taxon>Burkholderiales</taxon>
        <taxon>Burkholderiaceae</taxon>
        <taxon>Burkholderia</taxon>
        <taxon>Burkholderia cepacia complex</taxon>
    </lineage>
</organism>
<dbReference type="EMBL" id="CABVLY010000004">
    <property type="protein sequence ID" value="VVU48902.1"/>
    <property type="molecule type" value="Genomic_DNA"/>
</dbReference>
<evidence type="ECO:0000313" key="18">
    <source>
        <dbReference type="Proteomes" id="UP000494201"/>
    </source>
</evidence>
<dbReference type="RefSeq" id="WP_174925721.1">
    <property type="nucleotide sequence ID" value="NZ_CABVLY010000004.1"/>
</dbReference>
<dbReference type="GeneID" id="56499636"/>
<evidence type="ECO:0000259" key="14">
    <source>
        <dbReference type="Pfam" id="PF00593"/>
    </source>
</evidence>
<evidence type="ECO:0000256" key="11">
    <source>
        <dbReference type="PROSITE-ProRule" id="PRU01360"/>
    </source>
</evidence>
<evidence type="ECO:0000256" key="13">
    <source>
        <dbReference type="SAM" id="SignalP"/>
    </source>
</evidence>
<keyword evidence="2 11" id="KW-0813">Transport</keyword>
<evidence type="ECO:0000256" key="4">
    <source>
        <dbReference type="ARBA" id="ARBA00022496"/>
    </source>
</evidence>
<accession>A0A6P2G599</accession>
<evidence type="ECO:0000256" key="9">
    <source>
        <dbReference type="ARBA" id="ARBA00023136"/>
    </source>
</evidence>
<reference evidence="17 18" key="1">
    <citation type="submission" date="2019-09" db="EMBL/GenBank/DDBJ databases">
        <authorList>
            <person name="Depoorter E."/>
        </authorList>
    </citation>
    <scope>NUCLEOTIDE SEQUENCE [LARGE SCALE GENOMIC DNA]</scope>
    <source>
        <strain evidence="17">LMG 20980</strain>
    </source>
</reference>
<keyword evidence="5 11" id="KW-0812">Transmembrane</keyword>
<evidence type="ECO:0000256" key="5">
    <source>
        <dbReference type="ARBA" id="ARBA00022692"/>
    </source>
</evidence>
<feature type="chain" id="PRO_5026974454" evidence="13">
    <location>
        <begin position="45"/>
        <end position="721"/>
    </location>
</feature>
<dbReference type="AlphaFoldDB" id="A0A6P2G599"/>
<dbReference type="PROSITE" id="PS52016">
    <property type="entry name" value="TONB_DEPENDENT_REC_3"/>
    <property type="match status" value="1"/>
</dbReference>
<keyword evidence="19" id="KW-1185">Reference proteome</keyword>
<protein>
    <submittedName>
        <fullName evidence="17">TonB-dependent receptor</fullName>
    </submittedName>
</protein>
<dbReference type="Proteomes" id="UP000494201">
    <property type="component" value="Unassembled WGS sequence"/>
</dbReference>
<keyword evidence="8 12" id="KW-0798">TonB box</keyword>
<dbReference type="GO" id="GO:0006826">
    <property type="term" value="P:iron ion transport"/>
    <property type="evidence" value="ECO:0007669"/>
    <property type="project" value="UniProtKB-KW"/>
</dbReference>
<dbReference type="Gene3D" id="2.40.170.20">
    <property type="entry name" value="TonB-dependent receptor, beta-barrel domain"/>
    <property type="match status" value="1"/>
</dbReference>
<dbReference type="EMBL" id="JAFCIQ010000018">
    <property type="protein sequence ID" value="MBM2769231.1"/>
    <property type="molecule type" value="Genomic_DNA"/>
</dbReference>
<dbReference type="GO" id="GO:0009279">
    <property type="term" value="C:cell outer membrane"/>
    <property type="evidence" value="ECO:0007669"/>
    <property type="project" value="UniProtKB-SubCell"/>
</dbReference>
<keyword evidence="7" id="KW-0406">Ion transport</keyword>
<dbReference type="Pfam" id="PF07715">
    <property type="entry name" value="Plug"/>
    <property type="match status" value="1"/>
</dbReference>
<dbReference type="InterPro" id="IPR039426">
    <property type="entry name" value="TonB-dep_rcpt-like"/>
</dbReference>
<evidence type="ECO:0000256" key="3">
    <source>
        <dbReference type="ARBA" id="ARBA00022452"/>
    </source>
</evidence>
<keyword evidence="9 11" id="KW-0472">Membrane</keyword>
<sequence length="721" mass="77533">MADVQFSQDFRALRHRVPLRRVPLCLACAGLVCAAAASSARAQAAPADASPAAAPAGGASGTDAVLPAVSVRAARGVSAGERAHFTLPASVSTIDGDTLEASHLDTLGQIAERLPNVYMTSYTQTTPIMTIRGLGVDADESDSTSIPVLVDGVPLFGLAVGQLFDLDQVQVLRGPQSLYAQNAFGGLVNMRSRDPGNTLAGSVTLDYASYSRVRGTVSGDVPLTDRTALRIAVGAEHGDGYTENTSLNRDNTAGWNSTFAHLKLLHRDDAGGVWRFGLFSTRSRGGNDYFASPDLAGRHQSNATDTGTNDVEYTLLSASYDRAFGNGTKLAVTLGASRMQWDYWLPTSLFGARNGYDMVTRQLSGDVKLSGKQGRLDWMIGLSDQLTRRDAPYLFDMGAAYLSSTAATLRGNSVATYGEVGWRIAPAWRIAAGMRVQYDRQTLDWRSTQGGMFDADGDGMPDTPFNSVSTVDGASVNHVAALPRLTLEFEPNAQHYGWITLARGYLSPGFNTYAISADMAGQPYGAANSNYIELGYRLRGADDTWELGATLFDAYMHDQQITSSLNGQTVTSNAPRSHTRGAELSGRWRPVRQFEFNAFVGLVDAKYDDYTAGGVDYSGRQFASTPRQSFGLGMTWRPDGHWDLGVNVVRQGATNLAPTSTIGNDPYVLVDAHATYRVRRYTIGVYGQNLANAHYYTRALSNGIVVAGNPRVVGVRVGMDF</sequence>
<dbReference type="InterPro" id="IPR000531">
    <property type="entry name" value="Beta-barrel_TonB"/>
</dbReference>
<feature type="domain" description="TonB-dependent receptor-like beta-barrel" evidence="14">
    <location>
        <begin position="275"/>
        <end position="690"/>
    </location>
</feature>
<feature type="domain" description="TonB-dependent receptor plug" evidence="15">
    <location>
        <begin position="86"/>
        <end position="186"/>
    </location>
</feature>
<keyword evidence="13" id="KW-0732">Signal</keyword>
<reference evidence="16 19" key="2">
    <citation type="submission" date="2021-02" db="EMBL/GenBank/DDBJ databases">
        <title>Draft genome of the type strains Burkholderia anthina DSM16086.</title>
        <authorList>
            <person name="Hertel R."/>
            <person name="Meissner J."/>
            <person name="Poehlein A."/>
            <person name="Daniel R."/>
            <person name="Commichau F.M."/>
        </authorList>
    </citation>
    <scope>NUCLEOTIDE SEQUENCE [LARGE SCALE GENOMIC DNA]</scope>
    <source>
        <strain evidence="16 19">DSM 16086</strain>
    </source>
</reference>
<keyword evidence="17" id="KW-0675">Receptor</keyword>
<keyword evidence="3 11" id="KW-1134">Transmembrane beta strand</keyword>
<keyword evidence="4" id="KW-0410">Iron transport</keyword>
<dbReference type="PANTHER" id="PTHR32552:SF81">
    <property type="entry name" value="TONB-DEPENDENT OUTER MEMBRANE RECEPTOR"/>
    <property type="match status" value="1"/>
</dbReference>
<dbReference type="Proteomes" id="UP000755577">
    <property type="component" value="Unassembled WGS sequence"/>
</dbReference>
<proteinExistence type="inferred from homology"/>
<keyword evidence="10 11" id="KW-0998">Cell outer membrane</keyword>
<evidence type="ECO:0000256" key="6">
    <source>
        <dbReference type="ARBA" id="ARBA00023004"/>
    </source>
</evidence>
<evidence type="ECO:0000256" key="10">
    <source>
        <dbReference type="ARBA" id="ARBA00023237"/>
    </source>
</evidence>
<dbReference type="SUPFAM" id="SSF56935">
    <property type="entry name" value="Porins"/>
    <property type="match status" value="1"/>
</dbReference>
<evidence type="ECO:0000256" key="7">
    <source>
        <dbReference type="ARBA" id="ARBA00023065"/>
    </source>
</evidence>
<dbReference type="PANTHER" id="PTHR32552">
    <property type="entry name" value="FERRICHROME IRON RECEPTOR-RELATED"/>
    <property type="match status" value="1"/>
</dbReference>
<dbReference type="InterPro" id="IPR012910">
    <property type="entry name" value="Plug_dom"/>
</dbReference>
<evidence type="ECO:0000313" key="19">
    <source>
        <dbReference type="Proteomes" id="UP000755577"/>
    </source>
</evidence>